<organism evidence="3 4">
    <name type="scientific">Uabimicrobium amorphum</name>
    <dbReference type="NCBI Taxonomy" id="2596890"/>
    <lineage>
        <taxon>Bacteria</taxon>
        <taxon>Pseudomonadati</taxon>
        <taxon>Planctomycetota</taxon>
        <taxon>Candidatus Uabimicrobiia</taxon>
        <taxon>Candidatus Uabimicrobiales</taxon>
        <taxon>Candidatus Uabimicrobiaceae</taxon>
        <taxon>Candidatus Uabimicrobium</taxon>
    </lineage>
</organism>
<sequence length="527" mass="59065">MERLIIIENGEEIVFNIESRVVTIGRSSKNDIPIKDRNASRRHCNIIKVGDSWFAVDCDSQNGTLVNQKPIKKQELEDGDKISVGAAEIIFMIAQEKPLQTEESMLADSPIKKHPLQDEELEVKAPPKKEVETPKKEEVEVPVKQEEVSPPSEQPAPPPVPPVPAPTPPMPPASAAHPKEISLNKSSKPSEPVNNTDDVEGASQSATGNRSVEMRNRRSATAAKQVGELYKTFTAQFAQQVVGYDYVARLLFIALINNEHCLLTGPPGAGKLFIVRTVSELLGLSVQRVSNVGIENHIENSSKYNLETLFSNNLNFIDHNFQAPENVMTLIFDFLQNQKMPTERKTSNFQQVNTIIAGNLPSKQTSSQMMQYKDAFMFDVPLDYLGIDLETSILKQNIGVINRAKKPMNFTRCFGYFQMLMANSVVSDEVLKFIATIVHHSRPYQSQCEDVKQYFLYGCGRKAGLSLLRAAQTHALLDNRKEVSIEDVSKMSYYVLHHRVVINEEGKKAKKSKKQIIESLIKFAKEN</sequence>
<dbReference type="Gene3D" id="3.40.50.300">
    <property type="entry name" value="P-loop containing nucleotide triphosphate hydrolases"/>
    <property type="match status" value="1"/>
</dbReference>
<dbReference type="InterPro" id="IPR050764">
    <property type="entry name" value="CbbQ/NirQ/NorQ/GpvN"/>
</dbReference>
<dbReference type="EMBL" id="AP019860">
    <property type="protein sequence ID" value="BBM81845.1"/>
    <property type="molecule type" value="Genomic_DNA"/>
</dbReference>
<evidence type="ECO:0000259" key="2">
    <source>
        <dbReference type="PROSITE" id="PS50006"/>
    </source>
</evidence>
<dbReference type="Gene3D" id="1.10.8.80">
    <property type="entry name" value="Magnesium chelatase subunit I, C-Terminal domain"/>
    <property type="match status" value="1"/>
</dbReference>
<dbReference type="RefSeq" id="WP_151966110.1">
    <property type="nucleotide sequence ID" value="NZ_AP019860.1"/>
</dbReference>
<gene>
    <name evidence="3" type="ORF">UABAM_00185</name>
</gene>
<dbReference type="InterPro" id="IPR045427">
    <property type="entry name" value="MoxR"/>
</dbReference>
<dbReference type="SUPFAM" id="SSF52540">
    <property type="entry name" value="P-loop containing nucleoside triphosphate hydrolases"/>
    <property type="match status" value="1"/>
</dbReference>
<dbReference type="SUPFAM" id="SSF49879">
    <property type="entry name" value="SMAD/FHA domain"/>
    <property type="match status" value="1"/>
</dbReference>
<dbReference type="InterPro" id="IPR008984">
    <property type="entry name" value="SMAD_FHA_dom_sf"/>
</dbReference>
<reference evidence="3 4" key="1">
    <citation type="submission" date="2019-08" db="EMBL/GenBank/DDBJ databases">
        <title>Complete genome sequence of Candidatus Uab amorphum.</title>
        <authorList>
            <person name="Shiratori T."/>
            <person name="Suzuki S."/>
            <person name="Kakizawa Y."/>
            <person name="Ishida K."/>
        </authorList>
    </citation>
    <scope>NUCLEOTIDE SEQUENCE [LARGE SCALE GENOMIC DNA]</scope>
    <source>
        <strain evidence="3 4">SRT547</strain>
    </source>
</reference>
<dbReference type="SMART" id="SM00240">
    <property type="entry name" value="FHA"/>
    <property type="match status" value="1"/>
</dbReference>
<feature type="compositionally biased region" description="Basic and acidic residues" evidence="1">
    <location>
        <begin position="122"/>
        <end position="147"/>
    </location>
</feature>
<proteinExistence type="predicted"/>
<dbReference type="AlphaFoldDB" id="A0A5S9F0Q0"/>
<dbReference type="Pfam" id="PF17863">
    <property type="entry name" value="AAA_lid_2"/>
    <property type="match status" value="1"/>
</dbReference>
<dbReference type="InterPro" id="IPR041628">
    <property type="entry name" value="ChlI/MoxR_AAA_lid"/>
</dbReference>
<evidence type="ECO:0000313" key="3">
    <source>
        <dbReference type="EMBL" id="BBM81845.1"/>
    </source>
</evidence>
<feature type="compositionally biased region" description="Polar residues" evidence="1">
    <location>
        <begin position="183"/>
        <end position="210"/>
    </location>
</feature>
<name>A0A5S9F0Q0_UABAM</name>
<feature type="domain" description="FHA" evidence="2">
    <location>
        <begin position="22"/>
        <end position="71"/>
    </location>
</feature>
<protein>
    <submittedName>
        <fullName evidence="3">ATPase AAA</fullName>
    </submittedName>
</protein>
<dbReference type="OrthoDB" id="9773454at2"/>
<dbReference type="InterPro" id="IPR027417">
    <property type="entry name" value="P-loop_NTPase"/>
</dbReference>
<dbReference type="KEGG" id="uam:UABAM_00185"/>
<feature type="region of interest" description="Disordered" evidence="1">
    <location>
        <begin position="102"/>
        <end position="219"/>
    </location>
</feature>
<dbReference type="PANTHER" id="PTHR42759:SF1">
    <property type="entry name" value="MAGNESIUM-CHELATASE SUBUNIT CHLD"/>
    <property type="match status" value="1"/>
</dbReference>
<dbReference type="PANTHER" id="PTHR42759">
    <property type="entry name" value="MOXR FAMILY PROTEIN"/>
    <property type="match status" value="1"/>
</dbReference>
<dbReference type="Proteomes" id="UP000326354">
    <property type="component" value="Chromosome"/>
</dbReference>
<dbReference type="InterPro" id="IPR000253">
    <property type="entry name" value="FHA_dom"/>
</dbReference>
<dbReference type="Gene3D" id="2.60.200.20">
    <property type="match status" value="1"/>
</dbReference>
<evidence type="ECO:0000313" key="4">
    <source>
        <dbReference type="Proteomes" id="UP000326354"/>
    </source>
</evidence>
<dbReference type="Pfam" id="PF00498">
    <property type="entry name" value="FHA"/>
    <property type="match status" value="1"/>
</dbReference>
<dbReference type="Pfam" id="PF20030">
    <property type="entry name" value="bpMoxR"/>
    <property type="match status" value="1"/>
</dbReference>
<feature type="compositionally biased region" description="Pro residues" evidence="1">
    <location>
        <begin position="152"/>
        <end position="172"/>
    </location>
</feature>
<dbReference type="CDD" id="cd00060">
    <property type="entry name" value="FHA"/>
    <property type="match status" value="1"/>
</dbReference>
<dbReference type="PROSITE" id="PS50006">
    <property type="entry name" value="FHA_DOMAIN"/>
    <property type="match status" value="1"/>
</dbReference>
<accession>A0A5S9F0Q0</accession>
<evidence type="ECO:0000256" key="1">
    <source>
        <dbReference type="SAM" id="MobiDB-lite"/>
    </source>
</evidence>
<keyword evidence="4" id="KW-1185">Reference proteome</keyword>